<dbReference type="PANTHER" id="PTHR13610">
    <property type="entry name" value="METHYLTRANSFERASE DOMAIN-CONTAINING PROTEIN"/>
    <property type="match status" value="1"/>
</dbReference>
<keyword evidence="7" id="KW-1185">Reference proteome</keyword>
<feature type="chain" id="PRO_5015705713" evidence="4">
    <location>
        <begin position="24"/>
        <end position="276"/>
    </location>
</feature>
<dbReference type="EMBL" id="PDOA01000001">
    <property type="protein sequence ID" value="PWC30727.1"/>
    <property type="molecule type" value="Genomic_DNA"/>
</dbReference>
<dbReference type="SUPFAM" id="SSF53335">
    <property type="entry name" value="S-adenosyl-L-methionine-dependent methyltransferases"/>
    <property type="match status" value="1"/>
</dbReference>
<evidence type="ECO:0000313" key="6">
    <source>
        <dbReference type="EMBL" id="PWC30727.1"/>
    </source>
</evidence>
<keyword evidence="3" id="KW-0949">S-adenosyl-L-methionine</keyword>
<dbReference type="RefSeq" id="WP_109515298.1">
    <property type="nucleotide sequence ID" value="NZ_PDOA01000001.1"/>
</dbReference>
<evidence type="ECO:0000256" key="4">
    <source>
        <dbReference type="SAM" id="SignalP"/>
    </source>
</evidence>
<dbReference type="AlphaFoldDB" id="A0A2U1V9Y3"/>
<evidence type="ECO:0000256" key="1">
    <source>
        <dbReference type="ARBA" id="ARBA00022603"/>
    </source>
</evidence>
<dbReference type="GO" id="GO:0016279">
    <property type="term" value="F:protein-lysine N-methyltransferase activity"/>
    <property type="evidence" value="ECO:0007669"/>
    <property type="project" value="InterPro"/>
</dbReference>
<dbReference type="Gene3D" id="3.40.50.150">
    <property type="entry name" value="Vaccinia Virus protein VP39"/>
    <property type="match status" value="1"/>
</dbReference>
<evidence type="ECO:0000259" key="5">
    <source>
        <dbReference type="Pfam" id="PF13649"/>
    </source>
</evidence>
<dbReference type="CDD" id="cd02440">
    <property type="entry name" value="AdoMet_MTases"/>
    <property type="match status" value="1"/>
</dbReference>
<keyword evidence="4" id="KW-0732">Signal</keyword>
<evidence type="ECO:0000313" key="7">
    <source>
        <dbReference type="Proteomes" id="UP000245048"/>
    </source>
</evidence>
<dbReference type="InterPro" id="IPR041698">
    <property type="entry name" value="Methyltransf_25"/>
</dbReference>
<comment type="caution">
    <text evidence="6">The sequence shown here is derived from an EMBL/GenBank/DDBJ whole genome shotgun (WGS) entry which is preliminary data.</text>
</comment>
<sequence length="276" mass="29686">MTRLPLLATACLLSFWGGQPAAAQPAIGTPAPAYAPSVGQTGKDVVWVPTHQELVDRMLDMAKVTAEDYVVDLGSGDGRTVITAARRGARAHGIEYNPDLVALSQRNAQAAGVAGRATFAQGDIFQSDFSDATVVTLFLLQTLNERLRPTLLAMKPGTRVVSNTFTMGDWEADQSFERDGQCTSFCRAYLWIIPARAGGAWRLGEEGRLTLDQTFQMLSGTLTREGRELPLSEARMTGDRITFTAGGQRYSGTLEGDRIAGRIEGGGAWSATRAAR</sequence>
<name>A0A2U1V9Y3_9PROT</name>
<dbReference type="GO" id="GO:0032259">
    <property type="term" value="P:methylation"/>
    <property type="evidence" value="ECO:0007669"/>
    <property type="project" value="UniProtKB-KW"/>
</dbReference>
<dbReference type="Proteomes" id="UP000245048">
    <property type="component" value="Unassembled WGS sequence"/>
</dbReference>
<evidence type="ECO:0000256" key="2">
    <source>
        <dbReference type="ARBA" id="ARBA00022679"/>
    </source>
</evidence>
<gene>
    <name evidence="6" type="ORF">CR165_02165</name>
</gene>
<feature type="signal peptide" evidence="4">
    <location>
        <begin position="1"/>
        <end position="23"/>
    </location>
</feature>
<organism evidence="6 7">
    <name type="scientific">Teichococcus aestuarii</name>
    <dbReference type="NCBI Taxonomy" id="568898"/>
    <lineage>
        <taxon>Bacteria</taxon>
        <taxon>Pseudomonadati</taxon>
        <taxon>Pseudomonadota</taxon>
        <taxon>Alphaproteobacteria</taxon>
        <taxon>Acetobacterales</taxon>
        <taxon>Roseomonadaceae</taxon>
        <taxon>Roseomonas</taxon>
    </lineage>
</organism>
<evidence type="ECO:0000256" key="3">
    <source>
        <dbReference type="ARBA" id="ARBA00022691"/>
    </source>
</evidence>
<feature type="domain" description="Methyltransferase" evidence="5">
    <location>
        <begin position="70"/>
        <end position="145"/>
    </location>
</feature>
<dbReference type="InterPro" id="IPR026170">
    <property type="entry name" value="FAM173A/B"/>
</dbReference>
<accession>A0A2U1V9Y3</accession>
<proteinExistence type="predicted"/>
<dbReference type="PANTHER" id="PTHR13610:SF11">
    <property type="entry name" value="METHYLTRANSFERASE DOMAIN-CONTAINING PROTEIN"/>
    <property type="match status" value="1"/>
</dbReference>
<dbReference type="OrthoDB" id="281208at2"/>
<dbReference type="Pfam" id="PF13649">
    <property type="entry name" value="Methyltransf_25"/>
    <property type="match status" value="1"/>
</dbReference>
<protein>
    <submittedName>
        <fullName evidence="6">SAM-dependent methyltransferase</fullName>
    </submittedName>
</protein>
<dbReference type="InterPro" id="IPR029063">
    <property type="entry name" value="SAM-dependent_MTases_sf"/>
</dbReference>
<keyword evidence="1 6" id="KW-0489">Methyltransferase</keyword>
<keyword evidence="2 6" id="KW-0808">Transferase</keyword>
<reference evidence="7" key="1">
    <citation type="submission" date="2017-10" db="EMBL/GenBank/DDBJ databases">
        <authorList>
            <person name="Toshchakov S.V."/>
            <person name="Goeva M.A."/>
        </authorList>
    </citation>
    <scope>NUCLEOTIDE SEQUENCE [LARGE SCALE GENOMIC DNA]</scope>
    <source>
        <strain evidence="7">JR1/69-1-13</strain>
    </source>
</reference>